<gene>
    <name evidence="2" type="ORF">ACFQ4H_19230</name>
</gene>
<protein>
    <submittedName>
        <fullName evidence="2">Phosphotransferase family protein</fullName>
    </submittedName>
</protein>
<accession>A0ABW3YG88</accession>
<dbReference type="SUPFAM" id="SSF56112">
    <property type="entry name" value="Protein kinase-like (PK-like)"/>
    <property type="match status" value="1"/>
</dbReference>
<name>A0ABW3YG88_9ACTN</name>
<evidence type="ECO:0000313" key="2">
    <source>
        <dbReference type="EMBL" id="MFD1323224.1"/>
    </source>
</evidence>
<proteinExistence type="predicted"/>
<dbReference type="InterPro" id="IPR002575">
    <property type="entry name" value="Aminoglycoside_PTrfase"/>
</dbReference>
<sequence>MTFWRYYPQPAGIGWPDTRALGHIASRLHKLPIPSVDLPHYKPLRSLAATLADPAARLAVTDQEHAWLTVRIDELRAAFNQLDFPLGGGLIHSDLYVGNLLWNTDGHRNSVVLGDWDSVSIGPREVDLIPTYAEPRFGTSPATVDLFARAYGYDLRLWDGYNVLLDIRELSTLTALIRLAPDDVRLKDELTHRLRLLLSGNRATLWHGQ</sequence>
<keyword evidence="3" id="KW-1185">Reference proteome</keyword>
<dbReference type="RefSeq" id="WP_377572376.1">
    <property type="nucleotide sequence ID" value="NZ_JBHTMP010000029.1"/>
</dbReference>
<evidence type="ECO:0000313" key="3">
    <source>
        <dbReference type="Proteomes" id="UP001597260"/>
    </source>
</evidence>
<dbReference type="Pfam" id="PF01636">
    <property type="entry name" value="APH"/>
    <property type="match status" value="1"/>
</dbReference>
<dbReference type="Proteomes" id="UP001597260">
    <property type="component" value="Unassembled WGS sequence"/>
</dbReference>
<evidence type="ECO:0000259" key="1">
    <source>
        <dbReference type="Pfam" id="PF01636"/>
    </source>
</evidence>
<dbReference type="Gene3D" id="3.90.1200.10">
    <property type="match status" value="1"/>
</dbReference>
<dbReference type="EMBL" id="JBHTMP010000029">
    <property type="protein sequence ID" value="MFD1323224.1"/>
    <property type="molecule type" value="Genomic_DNA"/>
</dbReference>
<reference evidence="3" key="1">
    <citation type="journal article" date="2019" name="Int. J. Syst. Evol. Microbiol.">
        <title>The Global Catalogue of Microorganisms (GCM) 10K type strain sequencing project: providing services to taxonomists for standard genome sequencing and annotation.</title>
        <authorList>
            <consortium name="The Broad Institute Genomics Platform"/>
            <consortium name="The Broad Institute Genome Sequencing Center for Infectious Disease"/>
            <person name="Wu L."/>
            <person name="Ma J."/>
        </authorList>
    </citation>
    <scope>NUCLEOTIDE SEQUENCE [LARGE SCALE GENOMIC DNA]</scope>
    <source>
        <strain evidence="3">JCM 31037</strain>
    </source>
</reference>
<comment type="caution">
    <text evidence="2">The sequence shown here is derived from an EMBL/GenBank/DDBJ whole genome shotgun (WGS) entry which is preliminary data.</text>
</comment>
<dbReference type="InterPro" id="IPR011009">
    <property type="entry name" value="Kinase-like_dom_sf"/>
</dbReference>
<organism evidence="2 3">
    <name type="scientific">Micromonospora sonneratiae</name>
    <dbReference type="NCBI Taxonomy" id="1184706"/>
    <lineage>
        <taxon>Bacteria</taxon>
        <taxon>Bacillati</taxon>
        <taxon>Actinomycetota</taxon>
        <taxon>Actinomycetes</taxon>
        <taxon>Micromonosporales</taxon>
        <taxon>Micromonosporaceae</taxon>
        <taxon>Micromonospora</taxon>
    </lineage>
</organism>
<feature type="domain" description="Aminoglycoside phosphotransferase" evidence="1">
    <location>
        <begin position="19"/>
        <end position="159"/>
    </location>
</feature>